<organism evidence="1 2">
    <name type="scientific">Corynebacterium singulare</name>
    <dbReference type="NCBI Taxonomy" id="161899"/>
    <lineage>
        <taxon>Bacteria</taxon>
        <taxon>Bacillati</taxon>
        <taxon>Actinomycetota</taxon>
        <taxon>Actinomycetes</taxon>
        <taxon>Mycobacteriales</taxon>
        <taxon>Corynebacteriaceae</taxon>
        <taxon>Corynebacterium</taxon>
    </lineage>
</organism>
<protein>
    <submittedName>
        <fullName evidence="1">Uncharacterized protein</fullName>
    </submittedName>
</protein>
<dbReference type="KEGG" id="csx:CSING_04790"/>
<dbReference type="EMBL" id="CP010827">
    <property type="protein sequence ID" value="AJI78499.1"/>
    <property type="molecule type" value="Genomic_DNA"/>
</dbReference>
<dbReference type="HOGENOM" id="CLU_1608105_0_0_11"/>
<proteinExistence type="predicted"/>
<reference evidence="1 2" key="1">
    <citation type="journal article" date="2015" name="Genome Announc.">
        <title>Complete Genome Sequence and Annotation of Corynebacterium singulare DSM 44357, Isolated from a Human Semen Specimen.</title>
        <authorList>
            <person name="Merten M."/>
            <person name="Brinkrolf K."/>
            <person name="Albersmeier A."/>
            <person name="Kutter Y."/>
            <person name="Ruckert C."/>
            <person name="Tauch A."/>
        </authorList>
    </citation>
    <scope>NUCLEOTIDE SEQUENCE [LARGE SCALE GENOMIC DNA]</scope>
    <source>
        <strain evidence="1">IBS B52218</strain>
    </source>
</reference>
<evidence type="ECO:0000313" key="2">
    <source>
        <dbReference type="Proteomes" id="UP000031890"/>
    </source>
</evidence>
<accession>A0A0B6EZY0</accession>
<dbReference type="Proteomes" id="UP000031890">
    <property type="component" value="Chromosome"/>
</dbReference>
<dbReference type="Gene3D" id="1.10.10.60">
    <property type="entry name" value="Homeodomain-like"/>
    <property type="match status" value="1"/>
</dbReference>
<name>A0A0B6EZY0_9CORY</name>
<evidence type="ECO:0000313" key="1">
    <source>
        <dbReference type="EMBL" id="AJI78499.1"/>
    </source>
</evidence>
<sequence>MSGLTHDIVMTMIKEGYRQSDIAREYGVSRQYVSKLAKQSGYISSMTIINDNLPWRVDSDFQKNSLYQSLRLIAHYNLEGEDAFVNAKTSRRKAQRLAERLIVFRQVIDYNPAYPAIPGIVNTPGFAYVPRTESDEDFIIKIRPDVRVTTIGDRIWRLPEIP</sequence>
<dbReference type="AlphaFoldDB" id="A0A0B6EZY0"/>
<gene>
    <name evidence="1" type="ORF">CSING_04790</name>
</gene>